<keyword evidence="1" id="KW-0732">Signal</keyword>
<evidence type="ECO:0000256" key="1">
    <source>
        <dbReference type="SAM" id="SignalP"/>
    </source>
</evidence>
<evidence type="ECO:0000313" key="3">
    <source>
        <dbReference type="EMBL" id="MDD0993022.1"/>
    </source>
</evidence>
<sequence>MPVFRNTLCGLALAAMAAGTALAADQPNIVVIMIDDMAPMDVSAYNRGLGAVTTPNIDRIAKEGMMVSDYYAQPSCTAGRAAFITGQYPIRTGLTTVGQPGAKIGLQDSDVTLAQLLKAEGYATGMFGKSHVGDRNEYLPTAHGFDEFYGFLYHLNVMEIAQMTDFPKQPNFPGIPRNMIHAVATSVDDATEDPRWGRVGKQKISDEGPLTAERMKTVDDQFTDLSIDWIKKQKAADKPFFLWYNPSRLHQKIHVSDEWLGKSGHTEYADAVMQLDSLVGKLLKTLDQQGLADNTIVLFTSDNGVNLSHWPDSGAASFRGEKGLTWDGGFRVPMLVRWPGKIKADSWTGEFMTAEDWLPTLMAAAGKKDIKADLLKGLTVGDKTFRNHLDGYDQLDMLTRPDGKSRRHEFFYFAETSMNAIRVDQWKVHTAIKDKWMEAAQQVPGGLVIDIKLDPYERSPETGDHFRWQQQHSWLIPVMAPYLKAFSQSMKDFPPSQKGAAGVGMASMAN</sequence>
<dbReference type="Pfam" id="PF00884">
    <property type="entry name" value="Sulfatase"/>
    <property type="match status" value="1"/>
</dbReference>
<dbReference type="InterPro" id="IPR000917">
    <property type="entry name" value="Sulfatase_N"/>
</dbReference>
<dbReference type="CDD" id="cd16142">
    <property type="entry name" value="ARS_like"/>
    <property type="match status" value="1"/>
</dbReference>
<dbReference type="EMBL" id="JAMDGY010000076">
    <property type="protein sequence ID" value="MDD0993022.1"/>
    <property type="molecule type" value="Genomic_DNA"/>
</dbReference>
<proteinExistence type="predicted"/>
<dbReference type="Gene3D" id="3.40.720.10">
    <property type="entry name" value="Alkaline Phosphatase, subunit A"/>
    <property type="match status" value="1"/>
</dbReference>
<accession>A0ABT5NY20</accession>
<keyword evidence="4" id="KW-1185">Reference proteome</keyword>
<feature type="chain" id="PRO_5045800741" evidence="1">
    <location>
        <begin position="24"/>
        <end position="510"/>
    </location>
</feature>
<protein>
    <submittedName>
        <fullName evidence="3">Arylsulfatase</fullName>
    </submittedName>
</protein>
<evidence type="ECO:0000313" key="4">
    <source>
        <dbReference type="Proteomes" id="UP001148203"/>
    </source>
</evidence>
<evidence type="ECO:0000259" key="2">
    <source>
        <dbReference type="Pfam" id="PF00884"/>
    </source>
</evidence>
<organism evidence="3 4">
    <name type="scientific">Pseudomonas fontis</name>
    <dbReference type="NCBI Taxonomy" id="2942633"/>
    <lineage>
        <taxon>Bacteria</taxon>
        <taxon>Pseudomonadati</taxon>
        <taxon>Pseudomonadota</taxon>
        <taxon>Gammaproteobacteria</taxon>
        <taxon>Pseudomonadales</taxon>
        <taxon>Pseudomonadaceae</taxon>
        <taxon>Pseudomonas</taxon>
    </lineage>
</organism>
<dbReference type="SUPFAM" id="SSF53649">
    <property type="entry name" value="Alkaline phosphatase-like"/>
    <property type="match status" value="1"/>
</dbReference>
<dbReference type="PANTHER" id="PTHR43751">
    <property type="entry name" value="SULFATASE"/>
    <property type="match status" value="1"/>
</dbReference>
<gene>
    <name evidence="3" type="ORF">M5G11_21050</name>
</gene>
<name>A0ABT5NY20_9PSED</name>
<dbReference type="Proteomes" id="UP001148203">
    <property type="component" value="Unassembled WGS sequence"/>
</dbReference>
<dbReference type="RefSeq" id="WP_273908850.1">
    <property type="nucleotide sequence ID" value="NZ_JAMDGX010000002.1"/>
</dbReference>
<dbReference type="InterPro" id="IPR052701">
    <property type="entry name" value="GAG_Ulvan_Degrading_Sulfatases"/>
</dbReference>
<dbReference type="PANTHER" id="PTHR43751:SF2">
    <property type="entry name" value="SULFATASE N-TERMINAL DOMAIN-CONTAINING PROTEIN"/>
    <property type="match status" value="1"/>
</dbReference>
<comment type="caution">
    <text evidence="3">The sequence shown here is derived from an EMBL/GenBank/DDBJ whole genome shotgun (WGS) entry which is preliminary data.</text>
</comment>
<feature type="signal peptide" evidence="1">
    <location>
        <begin position="1"/>
        <end position="23"/>
    </location>
</feature>
<dbReference type="InterPro" id="IPR017850">
    <property type="entry name" value="Alkaline_phosphatase_core_sf"/>
</dbReference>
<reference evidence="3 4" key="1">
    <citation type="submission" date="2022-05" db="EMBL/GenBank/DDBJ databases">
        <title>Novel Pseudomonas spp. Isolated from a Rainbow Trout Aquaculture Facility.</title>
        <authorList>
            <person name="Testerman T."/>
            <person name="Graf J."/>
        </authorList>
    </citation>
    <scope>NUCLEOTIDE SEQUENCE [LARGE SCALE GENOMIC DNA]</scope>
    <source>
        <strain evidence="3 4">ID681</strain>
    </source>
</reference>
<feature type="domain" description="Sulfatase N-terminal" evidence="2">
    <location>
        <begin position="27"/>
        <end position="366"/>
    </location>
</feature>